<dbReference type="RefSeq" id="YP_006986852.1">
    <property type="nucleotide sequence ID" value="NC_019400.1"/>
</dbReference>
<name>K4F6H4_9CAUD</name>
<dbReference type="GeneID" id="13993630"/>
<keyword evidence="2" id="KW-1185">Reference proteome</keyword>
<evidence type="ECO:0000313" key="1">
    <source>
        <dbReference type="EMBL" id="AFC21197.1"/>
    </source>
</evidence>
<reference evidence="1 2" key="1">
    <citation type="journal article" date="2012" name="J. Virol.">
        <title>Genome Sequence of Cronobacter sakazakii Myovirus vB_CsaM_GAP31.</title>
        <authorList>
            <person name="Abbasifar R."/>
            <person name="Kropinski A.M."/>
            <person name="Sabour P.M."/>
            <person name="Ackermann H.W."/>
            <person name="Alanis Villa A."/>
            <person name="Abbasifar A."/>
            <person name="Griffiths M.W."/>
        </authorList>
    </citation>
    <scope>NUCLEOTIDE SEQUENCE [LARGE SCALE GENOMIC DNA]</scope>
</reference>
<dbReference type="Proteomes" id="UP000000458">
    <property type="component" value="Segment"/>
</dbReference>
<dbReference type="OrthoDB" id="17855at10239"/>
<sequence length="97" mass="11212">MSRRPGFGYIYIVDKEGDDRLVRLGSLDIDYVKDQYGPDPKNCHIREDNGFCQSSWTAGESAGSILAKISEHDKEYVHFVRDFAQRNRIVLMKGELW</sequence>
<dbReference type="KEGG" id="vg:13993630"/>
<evidence type="ECO:0000313" key="2">
    <source>
        <dbReference type="Proteomes" id="UP000000458"/>
    </source>
</evidence>
<gene>
    <name evidence="1" type="ORF">GAP31_019</name>
</gene>
<dbReference type="EMBL" id="JN882284">
    <property type="protein sequence ID" value="AFC21197.1"/>
    <property type="molecule type" value="Genomic_DNA"/>
</dbReference>
<organism evidence="1 2">
    <name type="scientific">Cronobacter phage vB_CsaM_GAP31</name>
    <dbReference type="NCBI Taxonomy" id="1141135"/>
    <lineage>
        <taxon>Viruses</taxon>
        <taxon>Duplodnaviria</taxon>
        <taxon>Heunggongvirae</taxon>
        <taxon>Uroviricota</taxon>
        <taxon>Caudoviricetes</taxon>
        <taxon>Vequintavirinae</taxon>
        <taxon>Seunavirus</taxon>
        <taxon>Seunavirus GAP31</taxon>
    </lineage>
</organism>
<protein>
    <submittedName>
        <fullName evidence="1">Uncharacterized protein</fullName>
    </submittedName>
</protein>
<proteinExistence type="predicted"/>
<accession>K4F6H4</accession>